<evidence type="ECO:0000256" key="1">
    <source>
        <dbReference type="SAM" id="MobiDB-lite"/>
    </source>
</evidence>
<evidence type="ECO:0000313" key="2">
    <source>
        <dbReference type="EMBL" id="OYD55009.1"/>
    </source>
</evidence>
<sequence length="95" mass="10461">MQAQPGRRTREELECGIGGKAKERRRDERLGIEPDRGLPAAAAKEPVDAPGHWIDARAALIDGRLGGMVEGVAFRRGMEQAAEVRGWRVRSPECQ</sequence>
<dbReference type="EMBL" id="NOIH01000003">
    <property type="protein sequence ID" value="OYD55009.1"/>
    <property type="molecule type" value="Genomic_DNA"/>
</dbReference>
<protein>
    <submittedName>
        <fullName evidence="2">Uncharacterized protein</fullName>
    </submittedName>
</protein>
<comment type="caution">
    <text evidence="2">The sequence shown here is derived from an EMBL/GenBank/DDBJ whole genome shotgun (WGS) entry which is preliminary data.</text>
</comment>
<organism evidence="2 3">
    <name type="scientific">Thauera propionica</name>
    <dbReference type="NCBI Taxonomy" id="2019431"/>
    <lineage>
        <taxon>Bacteria</taxon>
        <taxon>Pseudomonadati</taxon>
        <taxon>Pseudomonadota</taxon>
        <taxon>Betaproteobacteria</taxon>
        <taxon>Rhodocyclales</taxon>
        <taxon>Zoogloeaceae</taxon>
        <taxon>Thauera</taxon>
    </lineage>
</organism>
<feature type="compositionally biased region" description="Basic and acidic residues" evidence="1">
    <location>
        <begin position="20"/>
        <end position="36"/>
    </location>
</feature>
<feature type="region of interest" description="Disordered" evidence="1">
    <location>
        <begin position="1"/>
        <end position="46"/>
    </location>
</feature>
<reference evidence="2 3" key="1">
    <citation type="submission" date="2017-07" db="EMBL/GenBank/DDBJ databases">
        <title>Thauera sp. KNDSS-Mac4 genome sequence and assembly.</title>
        <authorList>
            <person name="Mayilraj S."/>
        </authorList>
    </citation>
    <scope>NUCLEOTIDE SEQUENCE [LARGE SCALE GENOMIC DNA]</scope>
    <source>
        <strain evidence="2 3">KNDSS-Mac4</strain>
    </source>
</reference>
<gene>
    <name evidence="2" type="ORF">CGK74_02015</name>
</gene>
<dbReference type="AlphaFoldDB" id="A0A235F131"/>
<evidence type="ECO:0000313" key="3">
    <source>
        <dbReference type="Proteomes" id="UP000215181"/>
    </source>
</evidence>
<dbReference type="Proteomes" id="UP000215181">
    <property type="component" value="Unassembled WGS sequence"/>
</dbReference>
<name>A0A235F131_9RHOO</name>
<keyword evidence="3" id="KW-1185">Reference proteome</keyword>
<proteinExistence type="predicted"/>
<accession>A0A235F131</accession>